<accession>K0X5G3</accession>
<dbReference type="Pfam" id="PF18962">
    <property type="entry name" value="Por_Secre_tail"/>
    <property type="match status" value="1"/>
</dbReference>
<feature type="signal peptide" evidence="1">
    <location>
        <begin position="1"/>
        <end position="21"/>
    </location>
</feature>
<keyword evidence="4" id="KW-1185">Reference proteome</keyword>
<dbReference type="Pfam" id="PF13884">
    <property type="entry name" value="Peptidase_S74"/>
    <property type="match status" value="1"/>
</dbReference>
<dbReference type="AlphaFoldDB" id="K0X5G3"/>
<evidence type="ECO:0000256" key="1">
    <source>
        <dbReference type="SAM" id="SignalP"/>
    </source>
</evidence>
<dbReference type="Gene3D" id="1.10.10.10">
    <property type="entry name" value="Winged helix-like DNA-binding domain superfamily/Winged helix DNA-binding domain"/>
    <property type="match status" value="1"/>
</dbReference>
<evidence type="ECO:0000313" key="4">
    <source>
        <dbReference type="Proteomes" id="UP000006044"/>
    </source>
</evidence>
<dbReference type="OrthoDB" id="952861at2"/>
<gene>
    <name evidence="3" type="ORF">HMPREF9448_00738</name>
</gene>
<protein>
    <submittedName>
        <fullName evidence="3">Por secretion system C-terminal sorting domain-containing protein</fullName>
    </submittedName>
</protein>
<dbReference type="PANTHER" id="PTHR13029:SF18">
    <property type="entry name" value="MYELIN REGULATORY FACTOR HOMOLOG 1"/>
    <property type="match status" value="1"/>
</dbReference>
<feature type="domain" description="Peptidase S74" evidence="2">
    <location>
        <begin position="130"/>
        <end position="233"/>
    </location>
</feature>
<dbReference type="InterPro" id="IPR026444">
    <property type="entry name" value="Secre_tail"/>
</dbReference>
<dbReference type="InterPro" id="IPR036388">
    <property type="entry name" value="WH-like_DNA-bd_sf"/>
</dbReference>
<dbReference type="EMBL" id="ADLE01000002">
    <property type="protein sequence ID" value="EJZ65651.1"/>
    <property type="molecule type" value="Genomic_DNA"/>
</dbReference>
<dbReference type="InterPro" id="IPR051577">
    <property type="entry name" value="MRF-like"/>
</dbReference>
<dbReference type="GeneID" id="77850120"/>
<dbReference type="PANTHER" id="PTHR13029">
    <property type="match status" value="1"/>
</dbReference>
<evidence type="ECO:0000259" key="2">
    <source>
        <dbReference type="PROSITE" id="PS51688"/>
    </source>
</evidence>
<dbReference type="GO" id="GO:0045893">
    <property type="term" value="P:positive regulation of DNA-templated transcription"/>
    <property type="evidence" value="ECO:0007669"/>
    <property type="project" value="TreeGrafter"/>
</dbReference>
<dbReference type="HOGENOM" id="CLU_681401_0_0_10"/>
<reference evidence="3 4" key="1">
    <citation type="submission" date="2012-08" db="EMBL/GenBank/DDBJ databases">
        <title>The Genome Sequence of Barnesiella intestinihominis YIT 11860.</title>
        <authorList>
            <consortium name="The Broad Institute Genome Sequencing Platform"/>
            <person name="Earl A."/>
            <person name="Ward D."/>
            <person name="Feldgarden M."/>
            <person name="Gevers D."/>
            <person name="Morotomi M."/>
            <person name="Walker B."/>
            <person name="Young S.K."/>
            <person name="Zeng Q."/>
            <person name="Gargeya S."/>
            <person name="Fitzgerald M."/>
            <person name="Haas B."/>
            <person name="Abouelleil A."/>
            <person name="Alvarado L."/>
            <person name="Arachchi H.M."/>
            <person name="Berlin A.M."/>
            <person name="Chapman S.B."/>
            <person name="Goldberg J."/>
            <person name="Griggs A."/>
            <person name="Gujja S."/>
            <person name="Hansen M."/>
            <person name="Howarth C."/>
            <person name="Imamovic A."/>
            <person name="Larimer J."/>
            <person name="McCowen C."/>
            <person name="Montmayeur A."/>
            <person name="Murphy C."/>
            <person name="Neiman D."/>
            <person name="Pearson M."/>
            <person name="Priest M."/>
            <person name="Roberts A."/>
            <person name="Saif S."/>
            <person name="Shea T."/>
            <person name="Sisk P."/>
            <person name="Sykes S."/>
            <person name="Wortman J."/>
            <person name="Nusbaum C."/>
            <person name="Birren B."/>
        </authorList>
    </citation>
    <scope>NUCLEOTIDE SEQUENCE [LARGE SCALE GENOMIC DNA]</scope>
    <source>
        <strain evidence="3 4">YIT 11860</strain>
    </source>
</reference>
<keyword evidence="1" id="KW-0732">Signal</keyword>
<dbReference type="STRING" id="742726.HMPREF9448_00738"/>
<dbReference type="eggNOG" id="COG0729">
    <property type="taxonomic scope" value="Bacteria"/>
</dbReference>
<dbReference type="Proteomes" id="UP000006044">
    <property type="component" value="Unassembled WGS sequence"/>
</dbReference>
<dbReference type="GO" id="GO:0003700">
    <property type="term" value="F:DNA-binding transcription factor activity"/>
    <property type="evidence" value="ECO:0007669"/>
    <property type="project" value="TreeGrafter"/>
</dbReference>
<proteinExistence type="predicted"/>
<dbReference type="GO" id="GO:0043565">
    <property type="term" value="F:sequence-specific DNA binding"/>
    <property type="evidence" value="ECO:0007669"/>
    <property type="project" value="TreeGrafter"/>
</dbReference>
<evidence type="ECO:0000313" key="3">
    <source>
        <dbReference type="EMBL" id="EJZ65651.1"/>
    </source>
</evidence>
<dbReference type="NCBIfam" id="TIGR04183">
    <property type="entry name" value="Por_Secre_tail"/>
    <property type="match status" value="1"/>
</dbReference>
<dbReference type="GO" id="GO:0016540">
    <property type="term" value="P:protein autoprocessing"/>
    <property type="evidence" value="ECO:0007669"/>
    <property type="project" value="TreeGrafter"/>
</dbReference>
<dbReference type="eggNOG" id="COG1520">
    <property type="taxonomic scope" value="Bacteria"/>
</dbReference>
<organism evidence="3 4">
    <name type="scientific">Barnesiella intestinihominis YIT 11860</name>
    <dbReference type="NCBI Taxonomy" id="742726"/>
    <lineage>
        <taxon>Bacteria</taxon>
        <taxon>Pseudomonadati</taxon>
        <taxon>Bacteroidota</taxon>
        <taxon>Bacteroidia</taxon>
        <taxon>Bacteroidales</taxon>
        <taxon>Barnesiellaceae</taxon>
        <taxon>Barnesiella</taxon>
    </lineage>
</organism>
<name>K0X5G3_9BACT</name>
<dbReference type="InterPro" id="IPR030392">
    <property type="entry name" value="S74_ICA"/>
</dbReference>
<dbReference type="PROSITE" id="PS51688">
    <property type="entry name" value="ICA"/>
    <property type="match status" value="1"/>
</dbReference>
<dbReference type="RefSeq" id="WP_008861233.1">
    <property type="nucleotide sequence ID" value="NZ_JH815203.1"/>
</dbReference>
<comment type="caution">
    <text evidence="3">The sequence shown here is derived from an EMBL/GenBank/DDBJ whole genome shotgun (WGS) entry which is preliminary data.</text>
</comment>
<feature type="chain" id="PRO_5003840781" evidence="1">
    <location>
        <begin position="22"/>
        <end position="355"/>
    </location>
</feature>
<sequence>MKTNRLFFVIAVYSFSFCVMGQMKIQNDGQISIGGYGSNSMGSSTLNLFPKNEKAPARISFYNSVSNPVNDVYIGRYITSENPSLFHLYGREGFCFSSSEGDVVLYDNANYGSMIQFLNVDVIGYFYSPSDSRFKKNIQPLNNTLSGLLRLSGISYQLNKETPVGTNNIKINKKENARTHFGFLAQEVKEVYPELVRTDSAGYMYVDYIGMIPLIVNSLNEIQAKVDSQETVITELQKDLAALRDGTPIGGALRKSERRNTAVESESAIVPALYQNNPNPFSATTVIRFALPYETQQADLYIYNLQGEQIRRMEIADRGEGKVTLQGSELSAGMYIYSLVADGKEIDSKRMILTK</sequence>